<evidence type="ECO:0000313" key="3">
    <source>
        <dbReference type="Proteomes" id="UP001295684"/>
    </source>
</evidence>
<dbReference type="Proteomes" id="UP001295684">
    <property type="component" value="Unassembled WGS sequence"/>
</dbReference>
<protein>
    <submittedName>
        <fullName evidence="2">Uncharacterized protein</fullName>
    </submittedName>
</protein>
<comment type="caution">
    <text evidence="2">The sequence shown here is derived from an EMBL/GenBank/DDBJ whole genome shotgun (WGS) entry which is preliminary data.</text>
</comment>
<accession>A0AAD1U8E9</accession>
<name>A0AAD1U8E9_EUPCR</name>
<dbReference type="EMBL" id="CAMPGE010002162">
    <property type="protein sequence ID" value="CAI2360964.1"/>
    <property type="molecule type" value="Genomic_DNA"/>
</dbReference>
<reference evidence="2" key="1">
    <citation type="submission" date="2023-07" db="EMBL/GenBank/DDBJ databases">
        <authorList>
            <consortium name="AG Swart"/>
            <person name="Singh M."/>
            <person name="Singh A."/>
            <person name="Seah K."/>
            <person name="Emmerich C."/>
        </authorList>
    </citation>
    <scope>NUCLEOTIDE SEQUENCE</scope>
    <source>
        <strain evidence="2">DP1</strain>
    </source>
</reference>
<feature type="region of interest" description="Disordered" evidence="1">
    <location>
        <begin position="173"/>
        <end position="192"/>
    </location>
</feature>
<feature type="compositionally biased region" description="Polar residues" evidence="1">
    <location>
        <begin position="183"/>
        <end position="192"/>
    </location>
</feature>
<gene>
    <name evidence="2" type="ORF">ECRASSUSDP1_LOCUS2273</name>
</gene>
<proteinExistence type="predicted"/>
<evidence type="ECO:0000313" key="2">
    <source>
        <dbReference type="EMBL" id="CAI2360964.1"/>
    </source>
</evidence>
<sequence length="498" mass="57275">MQKSSRIKIINPLHQQRSFLNQNISSRNHVSTLTGHKTTKTPRGYTNQDEGTKECDMIKEAWIKTMIQRHSSKKIRFDELGFMSKKKQLKRKQTKPNQPIKVMKELKKIPIDQDILQDDILSSSSVSCDESDGSKNTQRIRDNKTELRNKIKKSPPAIVFNNCGIKRREKIGPKTDRSFHYPGTNQKSAQKSYSYLKTTESSKSKMSLSKSANKLIRNCANKMSRNYTHNNIHHAHTTNNEACMDKKYATHCHPGERKKPNKENALKTYETRVKAVKRSQGRLNKRKENINLITKALNKRLMQPKQSSIKRSRSKRKMDKACFGLSQTHILEEEAQKKVPRIREMPNLSYLDERSDPSPIVSARNKISVEFFKNTNCNLLGDLQKDFKLKKDEMVKRALNCKDTNGGRQEMFHTPDKTTVAGYCSQSRKESSSLVSFASPFKSIDGRSNKSSYKILPKTKENSKPLHKANLADKVLASKWDDFNESFSILDFSKVIED</sequence>
<organism evidence="2 3">
    <name type="scientific">Euplotes crassus</name>
    <dbReference type="NCBI Taxonomy" id="5936"/>
    <lineage>
        <taxon>Eukaryota</taxon>
        <taxon>Sar</taxon>
        <taxon>Alveolata</taxon>
        <taxon>Ciliophora</taxon>
        <taxon>Intramacronucleata</taxon>
        <taxon>Spirotrichea</taxon>
        <taxon>Hypotrichia</taxon>
        <taxon>Euplotida</taxon>
        <taxon>Euplotidae</taxon>
        <taxon>Moneuplotes</taxon>
    </lineage>
</organism>
<dbReference type="AlphaFoldDB" id="A0AAD1U8E9"/>
<evidence type="ECO:0000256" key="1">
    <source>
        <dbReference type="SAM" id="MobiDB-lite"/>
    </source>
</evidence>
<keyword evidence="3" id="KW-1185">Reference proteome</keyword>